<reference evidence="5" key="2">
    <citation type="submission" date="2018-03" db="EMBL/GenBank/DDBJ databases">
        <title>The Triticum urartu genome reveals the dynamic nature of wheat genome evolution.</title>
        <authorList>
            <person name="Ling H."/>
            <person name="Ma B."/>
            <person name="Shi X."/>
            <person name="Liu H."/>
            <person name="Dong L."/>
            <person name="Sun H."/>
            <person name="Cao Y."/>
            <person name="Gao Q."/>
            <person name="Zheng S."/>
            <person name="Li Y."/>
            <person name="Yu Y."/>
            <person name="Du H."/>
            <person name="Qi M."/>
            <person name="Li Y."/>
            <person name="Yu H."/>
            <person name="Cui Y."/>
            <person name="Wang N."/>
            <person name="Chen C."/>
            <person name="Wu H."/>
            <person name="Zhao Y."/>
            <person name="Zhang J."/>
            <person name="Li Y."/>
            <person name="Zhou W."/>
            <person name="Zhang B."/>
            <person name="Hu W."/>
            <person name="Eijk M."/>
            <person name="Tang J."/>
            <person name="Witsenboer H."/>
            <person name="Zhao S."/>
            <person name="Li Z."/>
            <person name="Zhang A."/>
            <person name="Wang D."/>
            <person name="Liang C."/>
        </authorList>
    </citation>
    <scope>NUCLEOTIDE SEQUENCE [LARGE SCALE GENOMIC DNA]</scope>
    <source>
        <strain evidence="5">cv. G1812</strain>
    </source>
</reference>
<comment type="cofactor">
    <cofactor evidence="1 4">
        <name>pyridoxal 5'-phosphate</name>
        <dbReference type="ChEBI" id="CHEBI:597326"/>
    </cofactor>
</comment>
<organism evidence="5 6">
    <name type="scientific">Triticum urartu</name>
    <name type="common">Red wild einkorn</name>
    <name type="synonym">Crithodium urartu</name>
    <dbReference type="NCBI Taxonomy" id="4572"/>
    <lineage>
        <taxon>Eukaryota</taxon>
        <taxon>Viridiplantae</taxon>
        <taxon>Streptophyta</taxon>
        <taxon>Embryophyta</taxon>
        <taxon>Tracheophyta</taxon>
        <taxon>Spermatophyta</taxon>
        <taxon>Magnoliopsida</taxon>
        <taxon>Liliopsida</taxon>
        <taxon>Poales</taxon>
        <taxon>Poaceae</taxon>
        <taxon>BOP clade</taxon>
        <taxon>Pooideae</taxon>
        <taxon>Triticodae</taxon>
        <taxon>Triticeae</taxon>
        <taxon>Triticinae</taxon>
        <taxon>Triticum</taxon>
    </lineage>
</organism>
<dbReference type="Gramene" id="TuG1812G0700001497.01.T01">
    <property type="protein sequence ID" value="TuG1812G0700001497.01.T01.cds459474"/>
    <property type="gene ID" value="TuG1812G0700001497.01"/>
</dbReference>
<dbReference type="InterPro" id="IPR015422">
    <property type="entry name" value="PyrdxlP-dep_Trfase_small"/>
</dbReference>
<dbReference type="EnsemblPlants" id="TuG1812G0700001497.01.T01">
    <property type="protein sequence ID" value="TuG1812G0700001497.01.T01.cds459474"/>
    <property type="gene ID" value="TuG1812G0700001497.01"/>
</dbReference>
<comment type="similarity">
    <text evidence="4">Belongs to the trans-sulfuration enzymes family.</text>
</comment>
<dbReference type="Gene3D" id="3.90.1150.10">
    <property type="entry name" value="Aspartate Aminotransferase, domain 1"/>
    <property type="match status" value="1"/>
</dbReference>
<reference evidence="5" key="3">
    <citation type="submission" date="2022-06" db="UniProtKB">
        <authorList>
            <consortium name="EnsemblPlants"/>
        </authorList>
    </citation>
    <scope>IDENTIFICATION</scope>
</reference>
<dbReference type="PANTHER" id="PTHR11808:SF50">
    <property type="entry name" value="CYSTATHIONINE BETA-LYASE"/>
    <property type="match status" value="1"/>
</dbReference>
<dbReference type="PANTHER" id="PTHR11808">
    <property type="entry name" value="TRANS-SULFURATION ENZYME FAMILY MEMBER"/>
    <property type="match status" value="1"/>
</dbReference>
<dbReference type="GO" id="GO:0019346">
    <property type="term" value="P:transsulfuration"/>
    <property type="evidence" value="ECO:0007669"/>
    <property type="project" value="InterPro"/>
</dbReference>
<dbReference type="Pfam" id="PF01053">
    <property type="entry name" value="Cys_Met_Meta_PP"/>
    <property type="match status" value="1"/>
</dbReference>
<keyword evidence="6" id="KW-1185">Reference proteome</keyword>
<reference evidence="6" key="1">
    <citation type="journal article" date="2013" name="Nature">
        <title>Draft genome of the wheat A-genome progenitor Triticum urartu.</title>
        <authorList>
            <person name="Ling H.Q."/>
            <person name="Zhao S."/>
            <person name="Liu D."/>
            <person name="Wang J."/>
            <person name="Sun H."/>
            <person name="Zhang C."/>
            <person name="Fan H."/>
            <person name="Li D."/>
            <person name="Dong L."/>
            <person name="Tao Y."/>
            <person name="Gao C."/>
            <person name="Wu H."/>
            <person name="Li Y."/>
            <person name="Cui Y."/>
            <person name="Guo X."/>
            <person name="Zheng S."/>
            <person name="Wang B."/>
            <person name="Yu K."/>
            <person name="Liang Q."/>
            <person name="Yang W."/>
            <person name="Lou X."/>
            <person name="Chen J."/>
            <person name="Feng M."/>
            <person name="Jian J."/>
            <person name="Zhang X."/>
            <person name="Luo G."/>
            <person name="Jiang Y."/>
            <person name="Liu J."/>
            <person name="Wang Z."/>
            <person name="Sha Y."/>
            <person name="Zhang B."/>
            <person name="Wu H."/>
            <person name="Tang D."/>
            <person name="Shen Q."/>
            <person name="Xue P."/>
            <person name="Zou S."/>
            <person name="Wang X."/>
            <person name="Liu X."/>
            <person name="Wang F."/>
            <person name="Yang Y."/>
            <person name="An X."/>
            <person name="Dong Z."/>
            <person name="Zhang K."/>
            <person name="Zhang X."/>
            <person name="Luo M.C."/>
            <person name="Dvorak J."/>
            <person name="Tong Y."/>
            <person name="Wang J."/>
            <person name="Yang H."/>
            <person name="Li Z."/>
            <person name="Wang D."/>
            <person name="Zhang A."/>
            <person name="Wang J."/>
        </authorList>
    </citation>
    <scope>NUCLEOTIDE SEQUENCE</scope>
    <source>
        <strain evidence="6">cv. G1812</strain>
    </source>
</reference>
<dbReference type="GO" id="GO:0030170">
    <property type="term" value="F:pyridoxal phosphate binding"/>
    <property type="evidence" value="ECO:0007669"/>
    <property type="project" value="InterPro"/>
</dbReference>
<dbReference type="Proteomes" id="UP000015106">
    <property type="component" value="Chromosome 7"/>
</dbReference>
<evidence type="ECO:0000313" key="5">
    <source>
        <dbReference type="EnsemblPlants" id="TuG1812G0700001497.01.T01.cds459474"/>
    </source>
</evidence>
<evidence type="ECO:0000313" key="6">
    <source>
        <dbReference type="Proteomes" id="UP000015106"/>
    </source>
</evidence>
<keyword evidence="3" id="KW-0456">Lyase</keyword>
<dbReference type="InterPro" id="IPR015424">
    <property type="entry name" value="PyrdxlP-dep_Trfase"/>
</dbReference>
<evidence type="ECO:0000256" key="2">
    <source>
        <dbReference type="ARBA" id="ARBA00022898"/>
    </source>
</evidence>
<keyword evidence="2 4" id="KW-0663">Pyridoxal phosphate</keyword>
<evidence type="ECO:0000256" key="3">
    <source>
        <dbReference type="ARBA" id="ARBA00023239"/>
    </source>
</evidence>
<sequence length="82" mass="9415">MKSLISLPCFVSDASIPSSVREEHELTDDVVQISIGIEDIDDLIADLDYTRSVRSRVEHTTSGLWRSGFRLSSCRCDMYWRF</sequence>
<proteinExistence type="inferred from homology"/>
<dbReference type="GO" id="GO:0005737">
    <property type="term" value="C:cytoplasm"/>
    <property type="evidence" value="ECO:0007669"/>
    <property type="project" value="TreeGrafter"/>
</dbReference>
<evidence type="ECO:0000256" key="1">
    <source>
        <dbReference type="ARBA" id="ARBA00001933"/>
    </source>
</evidence>
<dbReference type="InterPro" id="IPR000277">
    <property type="entry name" value="Cys/Met-Metab_PyrdxlP-dep_enz"/>
</dbReference>
<evidence type="ECO:0000256" key="4">
    <source>
        <dbReference type="RuleBase" id="RU362118"/>
    </source>
</evidence>
<dbReference type="SUPFAM" id="SSF53383">
    <property type="entry name" value="PLP-dependent transferases"/>
    <property type="match status" value="1"/>
</dbReference>
<dbReference type="GO" id="GO:0016846">
    <property type="term" value="F:carbon-sulfur lyase activity"/>
    <property type="evidence" value="ECO:0007669"/>
    <property type="project" value="TreeGrafter"/>
</dbReference>
<accession>A0A8R7QXR2</accession>
<name>A0A8R7QXR2_TRIUA</name>
<dbReference type="AlphaFoldDB" id="A0A8R7QXR2"/>
<protein>
    <submittedName>
        <fullName evidence="5">Uncharacterized protein</fullName>
    </submittedName>
</protein>